<feature type="compositionally biased region" description="Gly residues" evidence="1">
    <location>
        <begin position="374"/>
        <end position="399"/>
    </location>
</feature>
<feature type="region of interest" description="Disordered" evidence="1">
    <location>
        <begin position="95"/>
        <end position="125"/>
    </location>
</feature>
<dbReference type="PANTHER" id="PTHR37736">
    <property type="entry name" value="GLYCINE-RICH PROTEIN"/>
    <property type="match status" value="1"/>
</dbReference>
<evidence type="ECO:0008006" key="4">
    <source>
        <dbReference type="Google" id="ProtNLM"/>
    </source>
</evidence>
<evidence type="ECO:0000256" key="1">
    <source>
        <dbReference type="SAM" id="MobiDB-lite"/>
    </source>
</evidence>
<comment type="caution">
    <text evidence="2">The sequence shown here is derived from an EMBL/GenBank/DDBJ whole genome shotgun (WGS) entry which is preliminary data.</text>
</comment>
<dbReference type="AlphaFoldDB" id="A0ABD2YX80"/>
<gene>
    <name evidence="2" type="ORF">ACH5RR_030582</name>
</gene>
<name>A0ABD2YX80_9GENT</name>
<proteinExistence type="predicted"/>
<keyword evidence="3" id="KW-1185">Reference proteome</keyword>
<evidence type="ECO:0000313" key="2">
    <source>
        <dbReference type="EMBL" id="KAL3511181.1"/>
    </source>
</evidence>
<organism evidence="2 3">
    <name type="scientific">Cinchona calisaya</name>
    <dbReference type="NCBI Taxonomy" id="153742"/>
    <lineage>
        <taxon>Eukaryota</taxon>
        <taxon>Viridiplantae</taxon>
        <taxon>Streptophyta</taxon>
        <taxon>Embryophyta</taxon>
        <taxon>Tracheophyta</taxon>
        <taxon>Spermatophyta</taxon>
        <taxon>Magnoliopsida</taxon>
        <taxon>eudicotyledons</taxon>
        <taxon>Gunneridae</taxon>
        <taxon>Pentapetalae</taxon>
        <taxon>asterids</taxon>
        <taxon>lamiids</taxon>
        <taxon>Gentianales</taxon>
        <taxon>Rubiaceae</taxon>
        <taxon>Cinchonoideae</taxon>
        <taxon>Cinchoneae</taxon>
        <taxon>Cinchona</taxon>
    </lineage>
</organism>
<dbReference type="Proteomes" id="UP001630127">
    <property type="component" value="Unassembled WGS sequence"/>
</dbReference>
<evidence type="ECO:0000313" key="3">
    <source>
        <dbReference type="Proteomes" id="UP001630127"/>
    </source>
</evidence>
<dbReference type="EMBL" id="JBJUIK010000012">
    <property type="protein sequence ID" value="KAL3511181.1"/>
    <property type="molecule type" value="Genomic_DNA"/>
</dbReference>
<dbReference type="PANTHER" id="PTHR37736:SF1">
    <property type="entry name" value="GLYCINE-RICH PROTEIN"/>
    <property type="match status" value="1"/>
</dbReference>
<protein>
    <recommendedName>
        <fullName evidence="4">Glycine-rich protein</fullName>
    </recommendedName>
</protein>
<sequence>MAAATLTAAAAAAAADAADGPVLCLINKRLRAFRKKHNRILQMEESLSQGKTLNKEQEETFRSKPYVVAAIEELEKLKQPLSVAVSEEVAAALQNHQKNNPTSADNDNDDSENSDNNSSNVGEGGNLMEREEMAERGEIPVVEDLLNLLYFGSMFDVKDQNNFTATMLTRTHERGCCLTYDYVTDDDAADLLLGEKDLDLISMLGGLLISRPGNSSLSHKNALQRCIEHAQLWLAKSDQLIDPASNVTYSGLREKLDKIMASDYFTTTPEMKGPVEVAAAAGSYGSFQVPVNVEGCVVQYQQKAEETAYAEENETYQSSPVEAFHQGDESENFSELPEQYEPVMLQRETGQNLRDFDSGEQHYVPQRAYHNYRGGRGVGASGRRGYLNGRGGRGRGGAYHNGRNQNYDQPGNYYPRNNLYRGRGGRSFSGGNYNHHADQAGYVAADT</sequence>
<feature type="region of interest" description="Disordered" evidence="1">
    <location>
        <begin position="374"/>
        <end position="412"/>
    </location>
</feature>
<reference evidence="2 3" key="1">
    <citation type="submission" date="2024-11" db="EMBL/GenBank/DDBJ databases">
        <title>A near-complete genome assembly of Cinchona calisaya.</title>
        <authorList>
            <person name="Lian D.C."/>
            <person name="Zhao X.W."/>
            <person name="Wei L."/>
        </authorList>
    </citation>
    <scope>NUCLEOTIDE SEQUENCE [LARGE SCALE GENOMIC DNA]</scope>
    <source>
        <tissue evidence="2">Nenye</tissue>
    </source>
</reference>
<accession>A0ABD2YX80</accession>
<feature type="region of interest" description="Disordered" evidence="1">
    <location>
        <begin position="428"/>
        <end position="447"/>
    </location>
</feature>